<dbReference type="GO" id="GO:0005524">
    <property type="term" value="F:ATP binding"/>
    <property type="evidence" value="ECO:0007669"/>
    <property type="project" value="UniProtKB-KW"/>
</dbReference>
<accession>A0A7C5L7C7</accession>
<dbReference type="AlphaFoldDB" id="A0A7C5L7C7"/>
<keyword evidence="9 11" id="KW-0460">Magnesium</keyword>
<evidence type="ECO:0000256" key="3">
    <source>
        <dbReference type="ARBA" id="ARBA00011738"/>
    </source>
</evidence>
<keyword evidence="6 11" id="KW-0547">Nucleotide-binding</keyword>
<dbReference type="EC" id="6.2.1.14" evidence="4 11"/>
<evidence type="ECO:0000256" key="11">
    <source>
        <dbReference type="HAMAP-Rule" id="MF_00668"/>
    </source>
</evidence>
<comment type="pathway">
    <text evidence="2 11">Metabolic intermediate metabolism; pimeloyl-CoA biosynthesis; pimeloyl-CoA from pimelate: step 1/1.</text>
</comment>
<dbReference type="GO" id="GO:0042410">
    <property type="term" value="F:6-carboxyhexanoate-CoA ligase activity"/>
    <property type="evidence" value="ECO:0007669"/>
    <property type="project" value="UniProtKB-UniRule"/>
</dbReference>
<dbReference type="UniPathway" id="UPA00999">
    <property type="reaction ID" value="UER00351"/>
</dbReference>
<dbReference type="Proteomes" id="UP000885792">
    <property type="component" value="Unassembled WGS sequence"/>
</dbReference>
<dbReference type="HAMAP" id="MF_00668">
    <property type="entry name" value="BioW"/>
    <property type="match status" value="1"/>
</dbReference>
<proteinExistence type="inferred from homology"/>
<keyword evidence="5 11" id="KW-0436">Ligase</keyword>
<comment type="caution">
    <text evidence="12">The sequence shown here is derived from an EMBL/GenBank/DDBJ whole genome shotgun (WGS) entry which is preliminary data.</text>
</comment>
<dbReference type="EMBL" id="DRNB01000235">
    <property type="protein sequence ID" value="HHJ64547.1"/>
    <property type="molecule type" value="Genomic_DNA"/>
</dbReference>
<keyword evidence="7 11" id="KW-0093">Biotin biosynthesis</keyword>
<keyword evidence="8 11" id="KW-0067">ATP-binding</keyword>
<sequence>MPLLSVRMRASLGGKHVSGAERLVGEPLLQETVLELLRRPTSFDQMVLTVEKVEEVSLIETSLPISSRTFESVADARGFALKLLTDSGVPPRTAERGLRLLAEGAGPGGSVMRGAVLMDVETAGRLEEDPQRGVRTVRVDWKNRRAIERTLRERGMTSRTVDALALATKNILCGVVAELCWSDDPDYTTGYVASGKVGYVRIDPLKERGDPKGGRIYFIRKQDLPTLVECLEKRAFLIESLPD</sequence>
<dbReference type="InterPro" id="IPR005499">
    <property type="entry name" value="BioW"/>
</dbReference>
<evidence type="ECO:0000256" key="8">
    <source>
        <dbReference type="ARBA" id="ARBA00022840"/>
    </source>
</evidence>
<dbReference type="GO" id="GO:0000287">
    <property type="term" value="F:magnesium ion binding"/>
    <property type="evidence" value="ECO:0007669"/>
    <property type="project" value="UniProtKB-UniRule"/>
</dbReference>
<comment type="cofactor">
    <cofactor evidence="1 11">
        <name>Mg(2+)</name>
        <dbReference type="ChEBI" id="CHEBI:18420"/>
    </cofactor>
</comment>
<gene>
    <name evidence="11" type="primary">bioW</name>
    <name evidence="12" type="ORF">ENJ61_06530</name>
</gene>
<evidence type="ECO:0000256" key="9">
    <source>
        <dbReference type="ARBA" id="ARBA00022842"/>
    </source>
</evidence>
<evidence type="ECO:0000313" key="12">
    <source>
        <dbReference type="EMBL" id="HHJ64547.1"/>
    </source>
</evidence>
<reference evidence="12" key="1">
    <citation type="journal article" date="2020" name="mSystems">
        <title>Genome- and Community-Level Interaction Insights into Carbon Utilization and Element Cycling Functions of Hydrothermarchaeota in Hydrothermal Sediment.</title>
        <authorList>
            <person name="Zhou Z."/>
            <person name="Liu Y."/>
            <person name="Xu W."/>
            <person name="Pan J."/>
            <person name="Luo Z.H."/>
            <person name="Li M."/>
        </authorList>
    </citation>
    <scope>NUCLEOTIDE SEQUENCE [LARGE SCALE GENOMIC DNA]</scope>
    <source>
        <strain evidence="12">HyVt-501</strain>
    </source>
</reference>
<evidence type="ECO:0000256" key="6">
    <source>
        <dbReference type="ARBA" id="ARBA00022741"/>
    </source>
</evidence>
<evidence type="ECO:0000256" key="10">
    <source>
        <dbReference type="ARBA" id="ARBA00049553"/>
    </source>
</evidence>
<protein>
    <recommendedName>
        <fullName evidence="4 11">6-carboxyhexanoate--CoA ligase</fullName>
        <ecNumber evidence="4 11">6.2.1.14</ecNumber>
    </recommendedName>
    <alternativeName>
        <fullName evidence="11">Pimeloyl-CoA synthase</fullName>
    </alternativeName>
</protein>
<comment type="subunit">
    <text evidence="3 11">Homodimer.</text>
</comment>
<comment type="similarity">
    <text evidence="11">Belongs to the BioW family.</text>
</comment>
<comment type="catalytic activity">
    <reaction evidence="10 11">
        <text>heptanedioate + ATP + CoA = 6-carboxyhexanoyl-CoA + AMP + diphosphate</text>
        <dbReference type="Rhea" id="RHEA:14781"/>
        <dbReference type="ChEBI" id="CHEBI:30616"/>
        <dbReference type="ChEBI" id="CHEBI:33019"/>
        <dbReference type="ChEBI" id="CHEBI:36165"/>
        <dbReference type="ChEBI" id="CHEBI:57287"/>
        <dbReference type="ChEBI" id="CHEBI:57360"/>
        <dbReference type="ChEBI" id="CHEBI:456215"/>
        <dbReference type="EC" id="6.2.1.14"/>
    </reaction>
</comment>
<dbReference type="NCBIfam" id="NF002360">
    <property type="entry name" value="PRK01322.1"/>
    <property type="match status" value="1"/>
</dbReference>
<dbReference type="NCBIfam" id="TIGR01204">
    <property type="entry name" value="bioW"/>
    <property type="match status" value="1"/>
</dbReference>
<evidence type="ECO:0000256" key="1">
    <source>
        <dbReference type="ARBA" id="ARBA00001946"/>
    </source>
</evidence>
<evidence type="ECO:0000256" key="7">
    <source>
        <dbReference type="ARBA" id="ARBA00022756"/>
    </source>
</evidence>
<dbReference type="Pfam" id="PF03744">
    <property type="entry name" value="BioW"/>
    <property type="match status" value="1"/>
</dbReference>
<comment type="function">
    <text evidence="11">Catalyzes the transformation of pimelate into pimeloyl-CoA with concomitant hydrolysis of ATP to AMP.</text>
</comment>
<organism evidence="12">
    <name type="scientific">Aquifex aeolicus</name>
    <dbReference type="NCBI Taxonomy" id="63363"/>
    <lineage>
        <taxon>Bacteria</taxon>
        <taxon>Pseudomonadati</taxon>
        <taxon>Aquificota</taxon>
        <taxon>Aquificia</taxon>
        <taxon>Aquificales</taxon>
        <taxon>Aquificaceae</taxon>
        <taxon>Aquifex</taxon>
    </lineage>
</organism>
<evidence type="ECO:0000256" key="2">
    <source>
        <dbReference type="ARBA" id="ARBA00005075"/>
    </source>
</evidence>
<evidence type="ECO:0000256" key="4">
    <source>
        <dbReference type="ARBA" id="ARBA00012984"/>
    </source>
</evidence>
<dbReference type="GO" id="GO:0009102">
    <property type="term" value="P:biotin biosynthetic process"/>
    <property type="evidence" value="ECO:0007669"/>
    <property type="project" value="UniProtKB-UniRule"/>
</dbReference>
<name>A0A7C5L7C7_AQUAO</name>
<evidence type="ECO:0000256" key="5">
    <source>
        <dbReference type="ARBA" id="ARBA00022598"/>
    </source>
</evidence>